<dbReference type="Pfam" id="PF03602">
    <property type="entry name" value="Cons_hypoth95"/>
    <property type="match status" value="1"/>
</dbReference>
<gene>
    <name evidence="3" type="ordered locus">XOO2509</name>
</gene>
<dbReference type="STRING" id="291331.XOO2509"/>
<dbReference type="SUPFAM" id="SSF53335">
    <property type="entry name" value="S-adenosyl-L-methionine-dependent methyltransferases"/>
    <property type="match status" value="1"/>
</dbReference>
<dbReference type="GO" id="GO:0008168">
    <property type="term" value="F:methyltransferase activity"/>
    <property type="evidence" value="ECO:0007669"/>
    <property type="project" value="UniProtKB-KW"/>
</dbReference>
<keyword evidence="2" id="KW-0808">Transferase</keyword>
<dbReference type="InterPro" id="IPR029063">
    <property type="entry name" value="SAM-dependent_MTases_sf"/>
</dbReference>
<name>Q5GZV8_XANOR</name>
<dbReference type="EMBL" id="AE013598">
    <property type="protein sequence ID" value="AAW75763.1"/>
    <property type="molecule type" value="Genomic_DNA"/>
</dbReference>
<keyword evidence="4" id="KW-1185">Reference proteome</keyword>
<dbReference type="GO" id="GO:0031167">
    <property type="term" value="P:rRNA methylation"/>
    <property type="evidence" value="ECO:0007669"/>
    <property type="project" value="InterPro"/>
</dbReference>
<evidence type="ECO:0000256" key="1">
    <source>
        <dbReference type="ARBA" id="ARBA00022603"/>
    </source>
</evidence>
<dbReference type="NCBIfam" id="TIGR00095">
    <property type="entry name" value="16S rRNA (guanine(966)-N(2))-methyltransferase RsmD"/>
    <property type="match status" value="1"/>
</dbReference>
<proteinExistence type="predicted"/>
<dbReference type="PANTHER" id="PTHR43542">
    <property type="entry name" value="METHYLTRANSFERASE"/>
    <property type="match status" value="1"/>
</dbReference>
<dbReference type="CDD" id="cd02440">
    <property type="entry name" value="AdoMet_MTases"/>
    <property type="match status" value="1"/>
</dbReference>
<evidence type="ECO:0000313" key="4">
    <source>
        <dbReference type="Proteomes" id="UP000006735"/>
    </source>
</evidence>
<evidence type="ECO:0000313" key="3">
    <source>
        <dbReference type="EMBL" id="AAW75763.1"/>
    </source>
</evidence>
<organism evidence="3 4">
    <name type="scientific">Xanthomonas oryzae pv. oryzae (strain KACC10331 / KXO85)</name>
    <dbReference type="NCBI Taxonomy" id="291331"/>
    <lineage>
        <taxon>Bacteria</taxon>
        <taxon>Pseudomonadati</taxon>
        <taxon>Pseudomonadota</taxon>
        <taxon>Gammaproteobacteria</taxon>
        <taxon>Lysobacterales</taxon>
        <taxon>Lysobacteraceae</taxon>
        <taxon>Xanthomonas</taxon>
    </lineage>
</organism>
<reference evidence="3 4" key="1">
    <citation type="journal article" date="2005" name="Nucleic Acids Res.">
        <title>The genome sequence of Xanthomonas oryzae pathovar oryzae KACC10331, the bacterial blight pathogen of rice.</title>
        <authorList>
            <person name="Lee B.M."/>
            <person name="Park Y.J."/>
            <person name="Park D.S."/>
            <person name="Kang H.W."/>
            <person name="Kim J.G."/>
            <person name="Song E.S."/>
            <person name="Park I.C."/>
            <person name="Yoon U.H."/>
            <person name="Hahn J.H."/>
            <person name="Koo B.S."/>
            <person name="Lee G.B."/>
            <person name="Kim H."/>
            <person name="Park H.S."/>
            <person name="Yoon K.O."/>
            <person name="Kim J.H."/>
            <person name="Jung C.H."/>
            <person name="Koh N.H."/>
            <person name="Seo J.S."/>
            <person name="Go S.J."/>
        </authorList>
    </citation>
    <scope>NUCLEOTIDE SEQUENCE [LARGE SCALE GENOMIC DNA]</scope>
    <source>
        <strain evidence="4">KACC10331 / KXO85</strain>
    </source>
</reference>
<dbReference type="PANTHER" id="PTHR43542:SF1">
    <property type="entry name" value="METHYLTRANSFERASE"/>
    <property type="match status" value="1"/>
</dbReference>
<evidence type="ECO:0000256" key="2">
    <source>
        <dbReference type="ARBA" id="ARBA00022679"/>
    </source>
</evidence>
<dbReference type="InterPro" id="IPR004398">
    <property type="entry name" value="RNA_MeTrfase_RsmD"/>
</dbReference>
<dbReference type="Proteomes" id="UP000006735">
    <property type="component" value="Chromosome"/>
</dbReference>
<sequence length="311" mass="33868">MDHQLQQLLDLGLEAKCLLVGINGHWGRAPWWSRPQRGRWPGGCGHLPIFQGGPERICRVLLSARGRAAAAMAAVSWPAIRLALSHVANCATAVLPPLAIDRCQAMSRPQRPARRGAEGQVRIVGGRWRNTRLAVPSLTGLRPSSDRVRETLFNWLMPRLPGARVLDLFAGSGALGLEAVSRGAGHATLIERDSSLVQRLRAHVTRLDAATQVQVLQEDAVRWLERAPAALADIVFVDPPFAACLWPAVLERLPAHVAADAWLYLEAPADAPLLPAGWHLHREGATREVRYALYRRAAATLASDPTPVVSV</sequence>
<dbReference type="KEGG" id="xoo:XOO2509"/>
<protein>
    <submittedName>
        <fullName evidence="3">N6-adenine-specific methylase</fullName>
    </submittedName>
</protein>
<dbReference type="HOGENOM" id="CLU_075826_2_1_6"/>
<keyword evidence="1 3" id="KW-0489">Methyltransferase</keyword>
<accession>Q5GZV8</accession>
<dbReference type="Gene3D" id="3.40.50.150">
    <property type="entry name" value="Vaccinia Virus protein VP39"/>
    <property type="match status" value="1"/>
</dbReference>
<dbReference type="AlphaFoldDB" id="Q5GZV8"/>